<keyword evidence="2" id="KW-1185">Reference proteome</keyword>
<dbReference type="AlphaFoldDB" id="A0A9N9BS43"/>
<evidence type="ECO:0000313" key="2">
    <source>
        <dbReference type="Proteomes" id="UP000789739"/>
    </source>
</evidence>
<dbReference type="Proteomes" id="UP000789739">
    <property type="component" value="Unassembled WGS sequence"/>
</dbReference>
<dbReference type="EMBL" id="CAJVPI010000838">
    <property type="protein sequence ID" value="CAG8576236.1"/>
    <property type="molecule type" value="Genomic_DNA"/>
</dbReference>
<comment type="caution">
    <text evidence="1">The sequence shown here is derived from an EMBL/GenBank/DDBJ whole genome shotgun (WGS) entry which is preliminary data.</text>
</comment>
<proteinExistence type="predicted"/>
<reference evidence="1" key="1">
    <citation type="submission" date="2021-06" db="EMBL/GenBank/DDBJ databases">
        <authorList>
            <person name="Kallberg Y."/>
            <person name="Tangrot J."/>
            <person name="Rosling A."/>
        </authorList>
    </citation>
    <scope>NUCLEOTIDE SEQUENCE</scope>
    <source>
        <strain evidence="1">BR232B</strain>
    </source>
</reference>
<gene>
    <name evidence="1" type="ORF">PBRASI_LOCUS6376</name>
</gene>
<sequence length="63" mass="7112">MKVVGEWESERRGGSPIVVDKVWRNLHDVLGVEVDCHVLDEEQSRCMKRVFGKVAGIFADGIE</sequence>
<protein>
    <submittedName>
        <fullName evidence="1">5540_t:CDS:1</fullName>
    </submittedName>
</protein>
<organism evidence="1 2">
    <name type="scientific">Paraglomus brasilianum</name>
    <dbReference type="NCBI Taxonomy" id="144538"/>
    <lineage>
        <taxon>Eukaryota</taxon>
        <taxon>Fungi</taxon>
        <taxon>Fungi incertae sedis</taxon>
        <taxon>Mucoromycota</taxon>
        <taxon>Glomeromycotina</taxon>
        <taxon>Glomeromycetes</taxon>
        <taxon>Paraglomerales</taxon>
        <taxon>Paraglomeraceae</taxon>
        <taxon>Paraglomus</taxon>
    </lineage>
</organism>
<evidence type="ECO:0000313" key="1">
    <source>
        <dbReference type="EMBL" id="CAG8576236.1"/>
    </source>
</evidence>
<accession>A0A9N9BS43</accession>
<name>A0A9N9BS43_9GLOM</name>